<dbReference type="Pfam" id="PF00881">
    <property type="entry name" value="Nitroreductase"/>
    <property type="match status" value="1"/>
</dbReference>
<evidence type="ECO:0000313" key="8">
    <source>
        <dbReference type="Proteomes" id="UP000253908"/>
    </source>
</evidence>
<dbReference type="KEGG" id="ocn:CUC15_08365"/>
<dbReference type="InterPro" id="IPR029479">
    <property type="entry name" value="Nitroreductase"/>
</dbReference>
<keyword evidence="5" id="KW-0521">NADP</keyword>
<feature type="domain" description="Nitroreductase" evidence="6">
    <location>
        <begin position="8"/>
        <end position="164"/>
    </location>
</feature>
<comment type="similarity">
    <text evidence="1 5">Belongs to the flavin oxidoreductase frp family.</text>
</comment>
<organism evidence="7 8">
    <name type="scientific">Oceanobacillus zhaokaii</name>
    <dbReference type="NCBI Taxonomy" id="2052660"/>
    <lineage>
        <taxon>Bacteria</taxon>
        <taxon>Bacillati</taxon>
        <taxon>Bacillota</taxon>
        <taxon>Bacilli</taxon>
        <taxon>Bacillales</taxon>
        <taxon>Bacillaceae</taxon>
        <taxon>Oceanobacillus</taxon>
    </lineage>
</organism>
<keyword evidence="4 5" id="KW-0560">Oxidoreductase</keyword>
<dbReference type="Proteomes" id="UP000253908">
    <property type="component" value="Chromosome"/>
</dbReference>
<keyword evidence="8" id="KW-1185">Reference proteome</keyword>
<evidence type="ECO:0000256" key="1">
    <source>
        <dbReference type="ARBA" id="ARBA00008366"/>
    </source>
</evidence>
<sequence length="248" mass="28305">MNHTLETILNHRSIRKFTEDKLTNEQIHTLIKAAQQASTSSNVMAYTIIGVTDPILKNELRKVSGQTYVEHNGHLFVFCGDLHRISQLAKPEELVEMEETIESTEQFIVTTIDAALSAQNLAIAAESMGLGICYLGSLRNDIYRVSELLGLPEYVIPLFGMAVGTPAHKPELKPRLPFEAVYHENKYKTDESQQTSISFYDAQLQEYYQTRSSNTKTDKWSGQMIRKYRNPIRMDVSSFVKEQKLNKR</sequence>
<keyword evidence="3 5" id="KW-0288">FMN</keyword>
<dbReference type="OrthoDB" id="9775805at2"/>
<protein>
    <submittedName>
        <fullName evidence="7">Oxygen-insensitive NADPH nitroreductase</fullName>
    </submittedName>
</protein>
<dbReference type="GO" id="GO:0016491">
    <property type="term" value="F:oxidoreductase activity"/>
    <property type="evidence" value="ECO:0007669"/>
    <property type="project" value="UniProtKB-UniRule"/>
</dbReference>
<dbReference type="EMBL" id="CP024848">
    <property type="protein sequence ID" value="AXI08928.1"/>
    <property type="molecule type" value="Genomic_DNA"/>
</dbReference>
<evidence type="ECO:0000256" key="3">
    <source>
        <dbReference type="ARBA" id="ARBA00022643"/>
    </source>
</evidence>
<dbReference type="Gene3D" id="3.40.109.10">
    <property type="entry name" value="NADH Oxidase"/>
    <property type="match status" value="1"/>
</dbReference>
<keyword evidence="2 5" id="KW-0285">Flavoprotein</keyword>
<dbReference type="PANTHER" id="PTHR43425:SF3">
    <property type="entry name" value="NADPH-DEPENDENT OXIDOREDUCTASE"/>
    <property type="match status" value="1"/>
</dbReference>
<reference evidence="8" key="1">
    <citation type="submission" date="2017-11" db="EMBL/GenBank/DDBJ databases">
        <authorList>
            <person name="Zhu W."/>
        </authorList>
    </citation>
    <scope>NUCLEOTIDE SEQUENCE [LARGE SCALE GENOMIC DNA]</scope>
    <source>
        <strain evidence="8">160</strain>
    </source>
</reference>
<name>A0A345PFZ8_9BACI</name>
<dbReference type="CDD" id="cd02146">
    <property type="entry name" value="NfsA-like"/>
    <property type="match status" value="1"/>
</dbReference>
<dbReference type="InterPro" id="IPR016446">
    <property type="entry name" value="Flavin_OxRdtase_Frp"/>
</dbReference>
<dbReference type="AlphaFoldDB" id="A0A345PFZ8"/>
<dbReference type="PANTHER" id="PTHR43425">
    <property type="entry name" value="OXYGEN-INSENSITIVE NADPH NITROREDUCTASE"/>
    <property type="match status" value="1"/>
</dbReference>
<dbReference type="SUPFAM" id="SSF55469">
    <property type="entry name" value="FMN-dependent nitroreductase-like"/>
    <property type="match status" value="1"/>
</dbReference>
<proteinExistence type="inferred from homology"/>
<dbReference type="NCBIfam" id="NF008033">
    <property type="entry name" value="PRK10765.1"/>
    <property type="match status" value="1"/>
</dbReference>
<evidence type="ECO:0000259" key="6">
    <source>
        <dbReference type="Pfam" id="PF00881"/>
    </source>
</evidence>
<dbReference type="PIRSF" id="PIRSF005426">
    <property type="entry name" value="Frp"/>
    <property type="match status" value="1"/>
</dbReference>
<accession>A0A345PFZ8</accession>
<dbReference type="RefSeq" id="WP_114916222.1">
    <property type="nucleotide sequence ID" value="NZ_CP024848.1"/>
</dbReference>
<dbReference type="InterPro" id="IPR000415">
    <property type="entry name" value="Nitroreductase-like"/>
</dbReference>
<gene>
    <name evidence="7" type="ORF">CUC15_08365</name>
</gene>
<evidence type="ECO:0000256" key="2">
    <source>
        <dbReference type="ARBA" id="ARBA00022630"/>
    </source>
</evidence>
<evidence type="ECO:0000313" key="7">
    <source>
        <dbReference type="EMBL" id="AXI08928.1"/>
    </source>
</evidence>
<evidence type="ECO:0000256" key="5">
    <source>
        <dbReference type="PIRNR" id="PIRNR005426"/>
    </source>
</evidence>
<evidence type="ECO:0000256" key="4">
    <source>
        <dbReference type="ARBA" id="ARBA00023002"/>
    </source>
</evidence>